<keyword evidence="3" id="KW-1185">Reference proteome</keyword>
<keyword evidence="1" id="KW-1133">Transmembrane helix</keyword>
<evidence type="ECO:0000313" key="2">
    <source>
        <dbReference type="EMBL" id="KAF8399994.1"/>
    </source>
</evidence>
<accession>A0A835DH77</accession>
<evidence type="ECO:0000313" key="3">
    <source>
        <dbReference type="Proteomes" id="UP000655225"/>
    </source>
</evidence>
<keyword evidence="1" id="KW-0812">Transmembrane</keyword>
<proteinExistence type="predicted"/>
<feature type="transmembrane region" description="Helical" evidence="1">
    <location>
        <begin position="9"/>
        <end position="31"/>
    </location>
</feature>
<comment type="caution">
    <text evidence="2">The sequence shown here is derived from an EMBL/GenBank/DDBJ whole genome shotgun (WGS) entry which is preliminary data.</text>
</comment>
<protein>
    <submittedName>
        <fullName evidence="2">Uncharacterized protein</fullName>
    </submittedName>
</protein>
<keyword evidence="1" id="KW-0472">Membrane</keyword>
<organism evidence="2 3">
    <name type="scientific">Tetracentron sinense</name>
    <name type="common">Spur-leaf</name>
    <dbReference type="NCBI Taxonomy" id="13715"/>
    <lineage>
        <taxon>Eukaryota</taxon>
        <taxon>Viridiplantae</taxon>
        <taxon>Streptophyta</taxon>
        <taxon>Embryophyta</taxon>
        <taxon>Tracheophyta</taxon>
        <taxon>Spermatophyta</taxon>
        <taxon>Magnoliopsida</taxon>
        <taxon>Trochodendrales</taxon>
        <taxon>Trochodendraceae</taxon>
        <taxon>Tetracentron</taxon>
    </lineage>
</organism>
<reference evidence="2 3" key="1">
    <citation type="submission" date="2020-04" db="EMBL/GenBank/DDBJ databases">
        <title>Plant Genome Project.</title>
        <authorList>
            <person name="Zhang R.-G."/>
        </authorList>
    </citation>
    <scope>NUCLEOTIDE SEQUENCE [LARGE SCALE GENOMIC DNA]</scope>
    <source>
        <strain evidence="2">YNK0</strain>
        <tissue evidence="2">Leaf</tissue>
    </source>
</reference>
<dbReference type="EMBL" id="JABCRI010000010">
    <property type="protein sequence ID" value="KAF8399994.1"/>
    <property type="molecule type" value="Genomic_DNA"/>
</dbReference>
<sequence length="116" mass="13361">MCEALRRFLFVHMLVPVASFLIAFAFGFRFLTVSHHGFFTIRQQQCRPRRSPANAILNLSNEYKHWANLLGEGDDRPSVDYKAPWDGDPSLSCFACMNNSRDDKSYSRNFACIPPR</sequence>
<name>A0A835DH77_TETSI</name>
<dbReference type="AlphaFoldDB" id="A0A835DH77"/>
<evidence type="ECO:0000256" key="1">
    <source>
        <dbReference type="SAM" id="Phobius"/>
    </source>
</evidence>
<gene>
    <name evidence="2" type="ORF">HHK36_015867</name>
</gene>
<dbReference type="Proteomes" id="UP000655225">
    <property type="component" value="Unassembled WGS sequence"/>
</dbReference>